<feature type="region of interest" description="Disordered" evidence="6">
    <location>
        <begin position="24"/>
        <end position="63"/>
    </location>
</feature>
<keyword evidence="8" id="KW-0762">Sugar transport</keyword>
<accession>A0A3D9I0G9</accession>
<proteinExistence type="predicted"/>
<gene>
    <name evidence="8" type="ORF">DFP95_1187</name>
</gene>
<keyword evidence="1" id="KW-1003">Cell membrane</keyword>
<evidence type="ECO:0000256" key="7">
    <source>
        <dbReference type="SAM" id="SignalP"/>
    </source>
</evidence>
<evidence type="ECO:0000256" key="5">
    <source>
        <dbReference type="ARBA" id="ARBA00023288"/>
    </source>
</evidence>
<dbReference type="PANTHER" id="PTHR43649:SF33">
    <property type="entry name" value="POLYGALACTURONAN_RHAMNOGALACTURONAN-BINDING PROTEIN YTCQ"/>
    <property type="match status" value="1"/>
</dbReference>
<evidence type="ECO:0000313" key="9">
    <source>
        <dbReference type="Proteomes" id="UP000256869"/>
    </source>
</evidence>
<name>A0A3D9I0G9_9BACL</name>
<organism evidence="8 9">
    <name type="scientific">Cohnella lupini</name>
    <dbReference type="NCBI Taxonomy" id="1294267"/>
    <lineage>
        <taxon>Bacteria</taxon>
        <taxon>Bacillati</taxon>
        <taxon>Bacillota</taxon>
        <taxon>Bacilli</taxon>
        <taxon>Bacillales</taxon>
        <taxon>Paenibacillaceae</taxon>
        <taxon>Cohnella</taxon>
    </lineage>
</organism>
<dbReference type="InterPro" id="IPR006059">
    <property type="entry name" value="SBP"/>
</dbReference>
<evidence type="ECO:0000256" key="1">
    <source>
        <dbReference type="ARBA" id="ARBA00022475"/>
    </source>
</evidence>
<feature type="chain" id="PRO_5039510698" evidence="7">
    <location>
        <begin position="27"/>
        <end position="494"/>
    </location>
</feature>
<dbReference type="InterPro" id="IPR050490">
    <property type="entry name" value="Bact_solute-bd_prot1"/>
</dbReference>
<keyword evidence="9" id="KW-1185">Reference proteome</keyword>
<keyword evidence="4" id="KW-0564">Palmitate</keyword>
<dbReference type="RefSeq" id="WP_115994849.1">
    <property type="nucleotide sequence ID" value="NZ_QRDY01000018.1"/>
</dbReference>
<keyword evidence="5" id="KW-0449">Lipoprotein</keyword>
<evidence type="ECO:0000256" key="2">
    <source>
        <dbReference type="ARBA" id="ARBA00022729"/>
    </source>
</evidence>
<reference evidence="8 9" key="1">
    <citation type="submission" date="2018-07" db="EMBL/GenBank/DDBJ databases">
        <title>Genomic Encyclopedia of Type Strains, Phase III (KMG-III): the genomes of soil and plant-associated and newly described type strains.</title>
        <authorList>
            <person name="Whitman W."/>
        </authorList>
    </citation>
    <scope>NUCLEOTIDE SEQUENCE [LARGE SCALE GENOMIC DNA]</scope>
    <source>
        <strain evidence="8 9">CECT 8236</strain>
    </source>
</reference>
<dbReference type="AlphaFoldDB" id="A0A3D9I0G9"/>
<dbReference type="SUPFAM" id="SSF53850">
    <property type="entry name" value="Periplasmic binding protein-like II"/>
    <property type="match status" value="1"/>
</dbReference>
<keyword evidence="2 7" id="KW-0732">Signal</keyword>
<keyword evidence="3" id="KW-0472">Membrane</keyword>
<dbReference type="PANTHER" id="PTHR43649">
    <property type="entry name" value="ARABINOSE-BINDING PROTEIN-RELATED"/>
    <property type="match status" value="1"/>
</dbReference>
<evidence type="ECO:0000256" key="6">
    <source>
        <dbReference type="SAM" id="MobiDB-lite"/>
    </source>
</evidence>
<dbReference type="OrthoDB" id="1992988at2"/>
<evidence type="ECO:0000256" key="4">
    <source>
        <dbReference type="ARBA" id="ARBA00023139"/>
    </source>
</evidence>
<evidence type="ECO:0000256" key="3">
    <source>
        <dbReference type="ARBA" id="ARBA00023136"/>
    </source>
</evidence>
<dbReference type="Gene3D" id="3.40.190.10">
    <property type="entry name" value="Periplasmic binding protein-like II"/>
    <property type="match status" value="1"/>
</dbReference>
<dbReference type="PROSITE" id="PS51257">
    <property type="entry name" value="PROKAR_LIPOPROTEIN"/>
    <property type="match status" value="1"/>
</dbReference>
<keyword evidence="8" id="KW-0813">Transport</keyword>
<protein>
    <submittedName>
        <fullName evidence="8">Multiple sugar transport system substrate-binding protein</fullName>
    </submittedName>
</protein>
<feature type="compositionally biased region" description="Polar residues" evidence="6">
    <location>
        <begin position="24"/>
        <end position="57"/>
    </location>
</feature>
<dbReference type="Pfam" id="PF01547">
    <property type="entry name" value="SBP_bac_1"/>
    <property type="match status" value="1"/>
</dbReference>
<dbReference type="Proteomes" id="UP000256869">
    <property type="component" value="Unassembled WGS sequence"/>
</dbReference>
<evidence type="ECO:0000313" key="8">
    <source>
        <dbReference type="EMBL" id="RED55272.1"/>
    </source>
</evidence>
<dbReference type="EMBL" id="QRDY01000018">
    <property type="protein sequence ID" value="RED55272.1"/>
    <property type="molecule type" value="Genomic_DNA"/>
</dbReference>
<comment type="caution">
    <text evidence="8">The sequence shown here is derived from an EMBL/GenBank/DDBJ whole genome shotgun (WGS) entry which is preliminary data.</text>
</comment>
<feature type="signal peptide" evidence="7">
    <location>
        <begin position="1"/>
        <end position="26"/>
    </location>
</feature>
<sequence>MIAMKKTSWISVCLLLFLSACSPSNSDQGDSKPSQESTIDETGSNSAGPNSEESNGTEAPDESEPAKLVFSTYYLTDQLKTAVTKYEQLHPNIEIELQSGTASGKDLNDMLLNQEKYITTTNTSLLAGKGPDLIEMDLFPAEKYMKRGLLVNLDDQMKQDSSFTKENYFSNILDYSKIDGGLYGAPLYFSLEGLFGDSEAISKTGVEFDDKNWTMDEFVKVMKQLKQTGDRDYAFNGIPDDLLLSMAKENYSTLVTVSNKNSNFNQTEFANMMKQVRSLFVDGVVYDIYKEKGLPTAPGVAGSGGTYMDSYFYEASISSPGDYLTNTSASYSNPFMGKKFTKPKLYTKPHPKNAESGSYFSTFGTVGITSSSPHKKEAWEFLKFLMTDESMQSYTDNEGRGFGLPINQTAYNKLVQQLEAAGTIQTANSTSVKVDSASLAALRDYILGATHHVNTQSKFNEIITKETKAFFAGQKSADNVAKLVQSKMNLYLNE</sequence>